<dbReference type="EC" id="2.7.13.3" evidence="3"/>
<dbReference type="InterPro" id="IPR003661">
    <property type="entry name" value="HisK_dim/P_dom"/>
</dbReference>
<dbReference type="SUPFAM" id="SSF47384">
    <property type="entry name" value="Homodimeric domain of signal transducing histidine kinase"/>
    <property type="match status" value="1"/>
</dbReference>
<sequence>MSLFLSKVRDIAIQLNIRNIFKSLRVRFFIVVSITGLLSCLVMHALILQSYEDRAVNVKSTEVQTQLRILANHLITYNYLQDTSSEVINAELDMIANLYDGRVMVINDDLKVVKDTYNISQGKTIISEEVVNCLKTGSRGTLSKYDSSNGYIEMITPIVTTELIEEGDIAVAGNSNEVVRGVLLTSVSTETIANTLEILSRRATTLETLIVTIILVFSALVSYALLKPFDRITAAINDVKAGYTDKPVVGPNYLETEQIINAFNALLRRMKVLDDSRQEFVSNVSHELKTPITSIKVLADSLLAQEDVPNEVYREFMTDIGEEIDREDKIINDLLALVKMDKKASGLSITSVDVVNLTEVVLKRMRPIARKHNIDLTLESNRAITAEIDEVKISLVIMNLVENAIKYNKENGTVKVELDADHQYFSIKVIDTGIGIPKDSLDHIYERFYRVDKSRSREIGGTGLGLSIARNAVLMHRGSIDVKSTLGEGTTFVVRIPLICVGSK</sequence>
<protein>
    <recommendedName>
        <fullName evidence="3">histidine kinase</fullName>
        <ecNumber evidence="3">2.7.13.3</ecNumber>
    </recommendedName>
</protein>
<comment type="subcellular location">
    <subcellularLocation>
        <location evidence="2">Membrane</location>
    </subcellularLocation>
</comment>
<dbReference type="SUPFAM" id="SSF55874">
    <property type="entry name" value="ATPase domain of HSP90 chaperone/DNA topoisomerase II/histidine kinase"/>
    <property type="match status" value="1"/>
</dbReference>
<dbReference type="InterPro" id="IPR036097">
    <property type="entry name" value="HisK_dim/P_sf"/>
</dbReference>
<dbReference type="GO" id="GO:0000155">
    <property type="term" value="F:phosphorelay sensor kinase activity"/>
    <property type="evidence" value="ECO:0007669"/>
    <property type="project" value="InterPro"/>
</dbReference>
<reference evidence="12" key="1">
    <citation type="submission" date="2016-10" db="EMBL/GenBank/DDBJ databases">
        <authorList>
            <person name="Varghese N."/>
            <person name="Submissions S."/>
        </authorList>
    </citation>
    <scope>NUCLEOTIDE SEQUENCE [LARGE SCALE GENOMIC DNA]</scope>
    <source>
        <strain evidence="12">P18</strain>
    </source>
</reference>
<keyword evidence="9" id="KW-0812">Transmembrane</keyword>
<dbReference type="EMBL" id="FOXO01000003">
    <property type="protein sequence ID" value="SFP52904.1"/>
    <property type="molecule type" value="Genomic_DNA"/>
</dbReference>
<evidence type="ECO:0000259" key="10">
    <source>
        <dbReference type="PROSITE" id="PS50109"/>
    </source>
</evidence>
<evidence type="ECO:0000256" key="8">
    <source>
        <dbReference type="ARBA" id="ARBA00023136"/>
    </source>
</evidence>
<dbReference type="Proteomes" id="UP000182624">
    <property type="component" value="Unassembled WGS sequence"/>
</dbReference>
<dbReference type="InterPro" id="IPR003594">
    <property type="entry name" value="HATPase_dom"/>
</dbReference>
<proteinExistence type="predicted"/>
<dbReference type="InterPro" id="IPR036890">
    <property type="entry name" value="HATPase_C_sf"/>
</dbReference>
<keyword evidence="8 9" id="KW-0472">Membrane</keyword>
<feature type="domain" description="Histidine kinase" evidence="10">
    <location>
        <begin position="283"/>
        <end position="500"/>
    </location>
</feature>
<keyword evidence="9" id="KW-1133">Transmembrane helix</keyword>
<evidence type="ECO:0000256" key="2">
    <source>
        <dbReference type="ARBA" id="ARBA00004370"/>
    </source>
</evidence>
<dbReference type="PANTHER" id="PTHR45453">
    <property type="entry name" value="PHOSPHATE REGULON SENSOR PROTEIN PHOR"/>
    <property type="match status" value="1"/>
</dbReference>
<comment type="catalytic activity">
    <reaction evidence="1">
        <text>ATP + protein L-histidine = ADP + protein N-phospho-L-histidine.</text>
        <dbReference type="EC" id="2.7.13.3"/>
    </reaction>
</comment>
<evidence type="ECO:0000256" key="9">
    <source>
        <dbReference type="SAM" id="Phobius"/>
    </source>
</evidence>
<dbReference type="FunFam" id="1.10.287.130:FF:000001">
    <property type="entry name" value="Two-component sensor histidine kinase"/>
    <property type="match status" value="1"/>
</dbReference>
<evidence type="ECO:0000313" key="12">
    <source>
        <dbReference type="Proteomes" id="UP000182624"/>
    </source>
</evidence>
<feature type="transmembrane region" description="Helical" evidence="9">
    <location>
        <begin position="208"/>
        <end position="226"/>
    </location>
</feature>
<keyword evidence="4" id="KW-0597">Phosphoprotein</keyword>
<dbReference type="Pfam" id="PF00512">
    <property type="entry name" value="HisKA"/>
    <property type="match status" value="1"/>
</dbReference>
<keyword evidence="7" id="KW-0902">Two-component regulatory system</keyword>
<dbReference type="InterPro" id="IPR004358">
    <property type="entry name" value="Sig_transdc_His_kin-like_C"/>
</dbReference>
<dbReference type="OrthoDB" id="9813151at2"/>
<feature type="transmembrane region" description="Helical" evidence="9">
    <location>
        <begin position="28"/>
        <end position="48"/>
    </location>
</feature>
<keyword evidence="6 11" id="KW-0418">Kinase</keyword>
<dbReference type="GO" id="GO:0016036">
    <property type="term" value="P:cellular response to phosphate starvation"/>
    <property type="evidence" value="ECO:0007669"/>
    <property type="project" value="TreeGrafter"/>
</dbReference>
<dbReference type="FunFam" id="3.30.565.10:FF:000006">
    <property type="entry name" value="Sensor histidine kinase WalK"/>
    <property type="match status" value="1"/>
</dbReference>
<dbReference type="AlphaFoldDB" id="A0A1I5R2X0"/>
<evidence type="ECO:0000256" key="5">
    <source>
        <dbReference type="ARBA" id="ARBA00022679"/>
    </source>
</evidence>
<dbReference type="PROSITE" id="PS50109">
    <property type="entry name" value="HIS_KIN"/>
    <property type="match status" value="1"/>
</dbReference>
<evidence type="ECO:0000256" key="4">
    <source>
        <dbReference type="ARBA" id="ARBA00022553"/>
    </source>
</evidence>
<name>A0A1I5R2X0_9FIRM</name>
<dbReference type="SMART" id="SM00387">
    <property type="entry name" value="HATPase_c"/>
    <property type="match status" value="1"/>
</dbReference>
<evidence type="ECO:0000256" key="7">
    <source>
        <dbReference type="ARBA" id="ARBA00023012"/>
    </source>
</evidence>
<dbReference type="Gene3D" id="3.30.565.10">
    <property type="entry name" value="Histidine kinase-like ATPase, C-terminal domain"/>
    <property type="match status" value="1"/>
</dbReference>
<dbReference type="GO" id="GO:0005886">
    <property type="term" value="C:plasma membrane"/>
    <property type="evidence" value="ECO:0007669"/>
    <property type="project" value="TreeGrafter"/>
</dbReference>
<keyword evidence="12" id="KW-1185">Reference proteome</keyword>
<dbReference type="RefSeq" id="WP_074884130.1">
    <property type="nucleotide sequence ID" value="NZ_FOXO01000003.1"/>
</dbReference>
<dbReference type="Gene3D" id="1.10.287.130">
    <property type="match status" value="1"/>
</dbReference>
<evidence type="ECO:0000256" key="1">
    <source>
        <dbReference type="ARBA" id="ARBA00000085"/>
    </source>
</evidence>
<dbReference type="Pfam" id="PF02518">
    <property type="entry name" value="HATPase_c"/>
    <property type="match status" value="1"/>
</dbReference>
<dbReference type="InterPro" id="IPR050351">
    <property type="entry name" value="BphY/WalK/GraS-like"/>
</dbReference>
<dbReference type="GO" id="GO:0004721">
    <property type="term" value="F:phosphoprotein phosphatase activity"/>
    <property type="evidence" value="ECO:0007669"/>
    <property type="project" value="TreeGrafter"/>
</dbReference>
<evidence type="ECO:0000256" key="6">
    <source>
        <dbReference type="ARBA" id="ARBA00022777"/>
    </source>
</evidence>
<dbReference type="InterPro" id="IPR005467">
    <property type="entry name" value="His_kinase_dom"/>
</dbReference>
<dbReference type="CDD" id="cd00082">
    <property type="entry name" value="HisKA"/>
    <property type="match status" value="1"/>
</dbReference>
<dbReference type="CDD" id="cd00075">
    <property type="entry name" value="HATPase"/>
    <property type="match status" value="1"/>
</dbReference>
<evidence type="ECO:0000313" key="11">
    <source>
        <dbReference type="EMBL" id="SFP52904.1"/>
    </source>
</evidence>
<evidence type="ECO:0000256" key="3">
    <source>
        <dbReference type="ARBA" id="ARBA00012438"/>
    </source>
</evidence>
<dbReference type="PANTHER" id="PTHR45453:SF1">
    <property type="entry name" value="PHOSPHATE REGULON SENSOR PROTEIN PHOR"/>
    <property type="match status" value="1"/>
</dbReference>
<gene>
    <name evidence="11" type="ORF">SAMN04487928_10396</name>
</gene>
<organism evidence="11 12">
    <name type="scientific">Butyrivibrio proteoclasticus</name>
    <dbReference type="NCBI Taxonomy" id="43305"/>
    <lineage>
        <taxon>Bacteria</taxon>
        <taxon>Bacillati</taxon>
        <taxon>Bacillota</taxon>
        <taxon>Clostridia</taxon>
        <taxon>Lachnospirales</taxon>
        <taxon>Lachnospiraceae</taxon>
        <taxon>Butyrivibrio</taxon>
    </lineage>
</organism>
<dbReference type="PRINTS" id="PR00344">
    <property type="entry name" value="BCTRLSENSOR"/>
</dbReference>
<dbReference type="SMART" id="SM00388">
    <property type="entry name" value="HisKA"/>
    <property type="match status" value="1"/>
</dbReference>
<accession>A0A1I5R2X0</accession>
<keyword evidence="5" id="KW-0808">Transferase</keyword>